<organism evidence="1 2">
    <name type="scientific">Hymenobacter bucti</name>
    <dbReference type="NCBI Taxonomy" id="1844114"/>
    <lineage>
        <taxon>Bacteria</taxon>
        <taxon>Pseudomonadati</taxon>
        <taxon>Bacteroidota</taxon>
        <taxon>Cytophagia</taxon>
        <taxon>Cytophagales</taxon>
        <taxon>Hymenobacteraceae</taxon>
        <taxon>Hymenobacter</taxon>
    </lineage>
</organism>
<comment type="caution">
    <text evidence="1">The sequence shown here is derived from an EMBL/GenBank/DDBJ whole genome shotgun (WGS) entry which is preliminary data.</text>
</comment>
<dbReference type="RefSeq" id="WP_382315172.1">
    <property type="nucleotide sequence ID" value="NZ_JBHUFD010000005.1"/>
</dbReference>
<protein>
    <recommendedName>
        <fullName evidence="3">Apea-like HEPN domain-containing protein</fullName>
    </recommendedName>
</protein>
<sequence>MEDLEYIKQETDKLVAEIHSHPLSTDDIRRSFLELILHTFNLYYIQWDTIQSARIIQPKPIPVTKEERYILNVFVNSVVEKQYYQMRSNSNYRNLFLESWSTFEFCLTYLCEELLDEVTKKELLEYDLKEINKTLLKYNLSDADNQKIEKIFYRNHLTHVPVTRKYNKLYSLYKKFYTGNWTEDSAFLEFYGKYRNCMHTNYIYHGKDKEYTFFGITYFFIDSEVVSQNKEATSSNKLDLAIQLKNICRRLFDAIQHPGLLPFPADKVIQPS</sequence>
<dbReference type="EMBL" id="JBHUFD010000005">
    <property type="protein sequence ID" value="MFD1873887.1"/>
    <property type="molecule type" value="Genomic_DNA"/>
</dbReference>
<accession>A0ABW4QWC1</accession>
<dbReference type="Proteomes" id="UP001597197">
    <property type="component" value="Unassembled WGS sequence"/>
</dbReference>
<evidence type="ECO:0000313" key="1">
    <source>
        <dbReference type="EMBL" id="MFD1873887.1"/>
    </source>
</evidence>
<gene>
    <name evidence="1" type="ORF">ACFSDX_15685</name>
</gene>
<keyword evidence="2" id="KW-1185">Reference proteome</keyword>
<evidence type="ECO:0000313" key="2">
    <source>
        <dbReference type="Proteomes" id="UP001597197"/>
    </source>
</evidence>
<proteinExistence type="predicted"/>
<reference evidence="2" key="1">
    <citation type="journal article" date="2019" name="Int. J. Syst. Evol. Microbiol.">
        <title>The Global Catalogue of Microorganisms (GCM) 10K type strain sequencing project: providing services to taxonomists for standard genome sequencing and annotation.</title>
        <authorList>
            <consortium name="The Broad Institute Genomics Platform"/>
            <consortium name="The Broad Institute Genome Sequencing Center for Infectious Disease"/>
            <person name="Wu L."/>
            <person name="Ma J."/>
        </authorList>
    </citation>
    <scope>NUCLEOTIDE SEQUENCE [LARGE SCALE GENOMIC DNA]</scope>
    <source>
        <strain evidence="2">CGMCC 1.15795</strain>
    </source>
</reference>
<evidence type="ECO:0008006" key="3">
    <source>
        <dbReference type="Google" id="ProtNLM"/>
    </source>
</evidence>
<name>A0ABW4QWC1_9BACT</name>